<dbReference type="CDD" id="cd00167">
    <property type="entry name" value="SANT"/>
    <property type="match status" value="1"/>
</dbReference>
<feature type="non-terminal residue" evidence="3">
    <location>
        <position position="1"/>
    </location>
</feature>
<dbReference type="SUPFAM" id="SSF46689">
    <property type="entry name" value="Homeodomain-like"/>
    <property type="match status" value="1"/>
</dbReference>
<dbReference type="Gene3D" id="1.10.10.60">
    <property type="entry name" value="Homeodomain-like"/>
    <property type="match status" value="1"/>
</dbReference>
<proteinExistence type="predicted"/>
<dbReference type="EMBL" id="KZ613517">
    <property type="protein sequence ID" value="PMD14931.1"/>
    <property type="molecule type" value="Genomic_DNA"/>
</dbReference>
<protein>
    <recommendedName>
        <fullName evidence="2">Myb-like domain-containing protein</fullName>
    </recommendedName>
</protein>
<accession>A0A2J6PLM3</accession>
<sequence length="137" mass="15783">TPVDNDHHHTPQTSRSPSAPTESAPVAEYQEWPFQGFLKRIKIGNETTYNLEFQLSHIPEHIHLPVLSEAFGMRSNEAHSKMQPLQSKRKSVPWTPKENETIRKMKKDGCSWEEIHRALPDRTPGAIQVQYSTKLKM</sequence>
<dbReference type="STRING" id="1745343.A0A2J6PLM3"/>
<gene>
    <name evidence="3" type="ORF">NA56DRAFT_582813</name>
</gene>
<reference evidence="3 4" key="1">
    <citation type="submission" date="2016-05" db="EMBL/GenBank/DDBJ databases">
        <title>A degradative enzymes factory behind the ericoid mycorrhizal symbiosis.</title>
        <authorList>
            <consortium name="DOE Joint Genome Institute"/>
            <person name="Martino E."/>
            <person name="Morin E."/>
            <person name="Grelet G."/>
            <person name="Kuo A."/>
            <person name="Kohler A."/>
            <person name="Daghino S."/>
            <person name="Barry K."/>
            <person name="Choi C."/>
            <person name="Cichocki N."/>
            <person name="Clum A."/>
            <person name="Copeland A."/>
            <person name="Hainaut M."/>
            <person name="Haridas S."/>
            <person name="Labutti K."/>
            <person name="Lindquist E."/>
            <person name="Lipzen A."/>
            <person name="Khouja H.-R."/>
            <person name="Murat C."/>
            <person name="Ohm R."/>
            <person name="Olson A."/>
            <person name="Spatafora J."/>
            <person name="Veneault-Fourrey C."/>
            <person name="Henrissat B."/>
            <person name="Grigoriev I."/>
            <person name="Martin F."/>
            <person name="Perotto S."/>
        </authorList>
    </citation>
    <scope>NUCLEOTIDE SEQUENCE [LARGE SCALE GENOMIC DNA]</scope>
    <source>
        <strain evidence="3 4">UAMH 7357</strain>
    </source>
</reference>
<evidence type="ECO:0000259" key="2">
    <source>
        <dbReference type="PROSITE" id="PS50090"/>
    </source>
</evidence>
<feature type="compositionally biased region" description="Polar residues" evidence="1">
    <location>
        <begin position="11"/>
        <end position="21"/>
    </location>
</feature>
<dbReference type="PROSITE" id="PS50090">
    <property type="entry name" value="MYB_LIKE"/>
    <property type="match status" value="1"/>
</dbReference>
<feature type="region of interest" description="Disordered" evidence="1">
    <location>
        <begin position="77"/>
        <end position="106"/>
    </location>
</feature>
<keyword evidence="4" id="KW-1185">Reference proteome</keyword>
<evidence type="ECO:0000313" key="4">
    <source>
        <dbReference type="Proteomes" id="UP000235672"/>
    </source>
</evidence>
<feature type="region of interest" description="Disordered" evidence="1">
    <location>
        <begin position="1"/>
        <end position="25"/>
    </location>
</feature>
<dbReference type="OrthoDB" id="3440156at2759"/>
<dbReference type="AlphaFoldDB" id="A0A2J6PLM3"/>
<feature type="compositionally biased region" description="Basic and acidic residues" evidence="1">
    <location>
        <begin position="97"/>
        <end position="106"/>
    </location>
</feature>
<evidence type="ECO:0000313" key="3">
    <source>
        <dbReference type="EMBL" id="PMD14931.1"/>
    </source>
</evidence>
<organism evidence="3 4">
    <name type="scientific">Hyaloscypha hepaticicola</name>
    <dbReference type="NCBI Taxonomy" id="2082293"/>
    <lineage>
        <taxon>Eukaryota</taxon>
        <taxon>Fungi</taxon>
        <taxon>Dikarya</taxon>
        <taxon>Ascomycota</taxon>
        <taxon>Pezizomycotina</taxon>
        <taxon>Leotiomycetes</taxon>
        <taxon>Helotiales</taxon>
        <taxon>Hyaloscyphaceae</taxon>
        <taxon>Hyaloscypha</taxon>
    </lineage>
</organism>
<evidence type="ECO:0000256" key="1">
    <source>
        <dbReference type="SAM" id="MobiDB-lite"/>
    </source>
</evidence>
<dbReference type="InterPro" id="IPR009057">
    <property type="entry name" value="Homeodomain-like_sf"/>
</dbReference>
<feature type="domain" description="Myb-like" evidence="2">
    <location>
        <begin position="86"/>
        <end position="135"/>
    </location>
</feature>
<name>A0A2J6PLM3_9HELO</name>
<dbReference type="InterPro" id="IPR001005">
    <property type="entry name" value="SANT/Myb"/>
</dbReference>
<dbReference type="Proteomes" id="UP000235672">
    <property type="component" value="Unassembled WGS sequence"/>
</dbReference>